<evidence type="ECO:0000259" key="1">
    <source>
        <dbReference type="Pfam" id="PF13579"/>
    </source>
</evidence>
<evidence type="ECO:0000313" key="3">
    <source>
        <dbReference type="Proteomes" id="UP000005019"/>
    </source>
</evidence>
<accession>F5RHH0</accession>
<dbReference type="Gene3D" id="3.40.50.2000">
    <property type="entry name" value="Glycogen Phosphorylase B"/>
    <property type="match status" value="2"/>
</dbReference>
<dbReference type="STRING" id="1000565.METUNv1_03767"/>
<dbReference type="EMBL" id="AFHG01000059">
    <property type="protein sequence ID" value="EGK69802.1"/>
    <property type="molecule type" value="Genomic_DNA"/>
</dbReference>
<dbReference type="InterPro" id="IPR028098">
    <property type="entry name" value="Glyco_trans_4-like_N"/>
</dbReference>
<sequence>MSLHPASSTRPPAARTSAEVAPPRLPRVLMYSTYFPPEFSGAAQQALVLARQLRDLGHHVEFVTVRWHALPERDVVDGFPVTRLYAGRGSKHRELRLWANLCAFVWKRRHDFDILHSHGAYYTNAIVGPLARAAGLKSIVKASLSNDDLHDIGRRLSGRLHRALLSRVDAYVAISRDLMREFSDCGLPAERIHYLPNGVNTAQFTPTDDARRQALRSTLGLPADMPLALYAGVMDGRKNIEWLARQWVEQDGFGTGARLLAVGPQSREDPDGAVISRLQALAARAPHLFMLKPHSSGMESYLRAADLLVLPSHREGLPNVVLEAMACGLPCVAADVSGTRDLVQHGRTGYTYAPDDAVSLGQAVREALSPAGRALGESGRQLVEASYALSQVADGYSLLYRRLVGMKDARRDVNAVRRIEKDER</sequence>
<dbReference type="OrthoDB" id="484631at2"/>
<dbReference type="Pfam" id="PF13579">
    <property type="entry name" value="Glyco_trans_4_4"/>
    <property type="match status" value="1"/>
</dbReference>
<feature type="domain" description="Glycosyltransferase subfamily 4-like N-terminal" evidence="1">
    <location>
        <begin position="40"/>
        <end position="198"/>
    </location>
</feature>
<dbReference type="Proteomes" id="UP000005019">
    <property type="component" value="Unassembled WGS sequence"/>
</dbReference>
<keyword evidence="2" id="KW-0808">Transferase</keyword>
<dbReference type="CDD" id="cd03801">
    <property type="entry name" value="GT4_PimA-like"/>
    <property type="match status" value="1"/>
</dbReference>
<comment type="caution">
    <text evidence="2">The sequence shown here is derived from an EMBL/GenBank/DDBJ whole genome shotgun (WGS) entry which is preliminary data.</text>
</comment>
<protein>
    <submittedName>
        <fullName evidence="2">Glycosyl transferase, group 1</fullName>
    </submittedName>
</protein>
<reference evidence="2 3" key="1">
    <citation type="journal article" date="2011" name="J. Bacteriol.">
        <title>Genome sequence of Methyloversatilis universalis FAM5T, a methylotrophic representative of the order Rhodocyclales.</title>
        <authorList>
            <person name="Kittichotirat W."/>
            <person name="Good N.M."/>
            <person name="Hall R."/>
            <person name="Bringel F."/>
            <person name="Lajus A."/>
            <person name="Medigue C."/>
            <person name="Smalley N.E."/>
            <person name="Beck D."/>
            <person name="Bumgarner R."/>
            <person name="Vuilleumier S."/>
            <person name="Kalyuzhnaya M.G."/>
        </authorList>
    </citation>
    <scope>NUCLEOTIDE SEQUENCE [LARGE SCALE GENOMIC DNA]</scope>
    <source>
        <strain evidence="3">ATCC BAA-1314 / JCM 13912 / FAM5</strain>
    </source>
</reference>
<evidence type="ECO:0000313" key="2">
    <source>
        <dbReference type="EMBL" id="EGK69802.1"/>
    </source>
</evidence>
<keyword evidence="3" id="KW-1185">Reference proteome</keyword>
<proteinExistence type="predicted"/>
<dbReference type="PANTHER" id="PTHR45947:SF3">
    <property type="entry name" value="SULFOQUINOVOSYL TRANSFERASE SQD2"/>
    <property type="match status" value="1"/>
</dbReference>
<dbReference type="eggNOG" id="COG0438">
    <property type="taxonomic scope" value="Bacteria"/>
</dbReference>
<dbReference type="Pfam" id="PF13692">
    <property type="entry name" value="Glyco_trans_1_4"/>
    <property type="match status" value="1"/>
</dbReference>
<dbReference type="InterPro" id="IPR050194">
    <property type="entry name" value="Glycosyltransferase_grp1"/>
</dbReference>
<gene>
    <name evidence="2" type="ORF">METUNv1_03767</name>
</gene>
<dbReference type="PANTHER" id="PTHR45947">
    <property type="entry name" value="SULFOQUINOVOSYL TRANSFERASE SQD2"/>
    <property type="match status" value="1"/>
</dbReference>
<dbReference type="SUPFAM" id="SSF53756">
    <property type="entry name" value="UDP-Glycosyltransferase/glycogen phosphorylase"/>
    <property type="match status" value="1"/>
</dbReference>
<dbReference type="RefSeq" id="WP_008064365.1">
    <property type="nucleotide sequence ID" value="NZ_AFHG01000059.1"/>
</dbReference>
<organism evidence="2 3">
    <name type="scientific">Methyloversatilis universalis (strain ATCC BAA-1314 / DSM 25237 / JCM 13912 / CCUG 52030 / FAM5)</name>
    <dbReference type="NCBI Taxonomy" id="1000565"/>
    <lineage>
        <taxon>Bacteria</taxon>
        <taxon>Pseudomonadati</taxon>
        <taxon>Pseudomonadota</taxon>
        <taxon>Betaproteobacteria</taxon>
        <taxon>Nitrosomonadales</taxon>
        <taxon>Sterolibacteriaceae</taxon>
        <taxon>Methyloversatilis</taxon>
    </lineage>
</organism>
<name>F5RHH0_METUF</name>
<dbReference type="GO" id="GO:0016757">
    <property type="term" value="F:glycosyltransferase activity"/>
    <property type="evidence" value="ECO:0007669"/>
    <property type="project" value="TreeGrafter"/>
</dbReference>
<dbReference type="AlphaFoldDB" id="F5RHH0"/>